<dbReference type="Gene3D" id="3.30.530.20">
    <property type="match status" value="1"/>
</dbReference>
<protein>
    <recommendedName>
        <fullName evidence="2">Activator of Hsp90 ATPase homologue 1/2-like C-terminal domain-containing protein</fullName>
    </recommendedName>
</protein>
<keyword evidence="4" id="KW-1185">Reference proteome</keyword>
<comment type="caution">
    <text evidence="3">The sequence shown here is derived from an EMBL/GenBank/DDBJ whole genome shotgun (WGS) entry which is preliminary data.</text>
</comment>
<evidence type="ECO:0000313" key="4">
    <source>
        <dbReference type="Proteomes" id="UP000018720"/>
    </source>
</evidence>
<dbReference type="InterPro" id="IPR023393">
    <property type="entry name" value="START-like_dom_sf"/>
</dbReference>
<evidence type="ECO:0000313" key="3">
    <source>
        <dbReference type="EMBL" id="EJZ40350.1"/>
    </source>
</evidence>
<gene>
    <name evidence="3" type="ORF">LEP1GSC178_0758</name>
</gene>
<organism evidence="3 4">
    <name type="scientific">Leptospira licerasiae str. MMD4847</name>
    <dbReference type="NCBI Taxonomy" id="1049971"/>
    <lineage>
        <taxon>Bacteria</taxon>
        <taxon>Pseudomonadati</taxon>
        <taxon>Spirochaetota</taxon>
        <taxon>Spirochaetia</taxon>
        <taxon>Leptospirales</taxon>
        <taxon>Leptospiraceae</taxon>
        <taxon>Leptospira</taxon>
    </lineage>
</organism>
<reference evidence="3 4" key="1">
    <citation type="submission" date="2012-08" db="EMBL/GenBank/DDBJ databases">
        <authorList>
            <person name="Harkins D.M."/>
            <person name="Durkin A.S."/>
            <person name="Selengut J.D."/>
            <person name="Sanka R."/>
            <person name="DePew J."/>
            <person name="Purushe J."/>
            <person name="Matthias M.A."/>
            <person name="Vinetz J.M."/>
            <person name="Sutton G.G."/>
            <person name="Nelson W.C."/>
            <person name="Fouts D.E."/>
        </authorList>
    </citation>
    <scope>NUCLEOTIDE SEQUENCE [LARGE SCALE GENOMIC DNA]</scope>
    <source>
        <strain evidence="3 4">MMD4847</strain>
    </source>
</reference>
<feature type="domain" description="Activator of Hsp90 ATPase homologue 1/2-like C-terminal" evidence="2">
    <location>
        <begin position="65"/>
        <end position="194"/>
    </location>
</feature>
<proteinExistence type="inferred from homology"/>
<sequence>MGLFKSVFKIGPWIISSKFSEFVAFLQSFCLVLCYSSDYKNEGEDRSDLVKDINMEIKYEIYIAASPEQVWDILVSNEKSSKIFHGCGIESDFKTGSNYAYIGPGPSGDRTVHVEGKILEIVPNKILSMTLLVGSVYGEHYKNFESRTIYTLEPYGKLTRLKLVNDQIKEGDPSYERSADGGWARVLSSIKSLAETGKPLELPMGEG</sequence>
<dbReference type="InterPro" id="IPR013538">
    <property type="entry name" value="ASHA1/2-like_C"/>
</dbReference>
<comment type="similarity">
    <text evidence="1">Belongs to the AHA1 family.</text>
</comment>
<evidence type="ECO:0000259" key="2">
    <source>
        <dbReference type="Pfam" id="PF08327"/>
    </source>
</evidence>
<evidence type="ECO:0000256" key="1">
    <source>
        <dbReference type="ARBA" id="ARBA00006817"/>
    </source>
</evidence>
<accession>A0ABN0H4P2</accession>
<dbReference type="Pfam" id="PF08327">
    <property type="entry name" value="AHSA1"/>
    <property type="match status" value="1"/>
</dbReference>
<dbReference type="EMBL" id="AHOM02000010">
    <property type="protein sequence ID" value="EJZ40350.1"/>
    <property type="molecule type" value="Genomic_DNA"/>
</dbReference>
<dbReference type="Proteomes" id="UP000018720">
    <property type="component" value="Unassembled WGS sequence"/>
</dbReference>
<name>A0ABN0H4P2_9LEPT</name>
<dbReference type="SUPFAM" id="SSF55961">
    <property type="entry name" value="Bet v1-like"/>
    <property type="match status" value="1"/>
</dbReference>